<evidence type="ECO:0000259" key="10">
    <source>
        <dbReference type="PROSITE" id="PS51007"/>
    </source>
</evidence>
<keyword evidence="8" id="KW-0472">Membrane</keyword>
<evidence type="ECO:0000256" key="3">
    <source>
        <dbReference type="ARBA" id="ARBA00022617"/>
    </source>
</evidence>
<comment type="caution">
    <text evidence="11">The sequence shown here is derived from an EMBL/GenBank/DDBJ whole genome shotgun (WGS) entry which is preliminary data.</text>
</comment>
<dbReference type="PANTHER" id="PTHR35008">
    <property type="entry name" value="BLL4482 PROTEIN-RELATED"/>
    <property type="match status" value="1"/>
</dbReference>
<evidence type="ECO:0000256" key="1">
    <source>
        <dbReference type="ARBA" id="ARBA00004236"/>
    </source>
</evidence>
<proteinExistence type="predicted"/>
<evidence type="ECO:0000256" key="4">
    <source>
        <dbReference type="ARBA" id="ARBA00022723"/>
    </source>
</evidence>
<dbReference type="InterPro" id="IPR036909">
    <property type="entry name" value="Cyt_c-like_dom_sf"/>
</dbReference>
<dbReference type="PANTHER" id="PTHR35008:SF8">
    <property type="entry name" value="ALCOHOL DEHYDROGENASE CYTOCHROME C SUBUNIT"/>
    <property type="match status" value="1"/>
</dbReference>
<dbReference type="RefSeq" id="WP_109201304.1">
    <property type="nucleotide sequence ID" value="NZ_QEWS01000012.1"/>
</dbReference>
<dbReference type="PIRSF" id="PIRSF000018">
    <property type="entry name" value="Mb_ADH_cyt_c"/>
    <property type="match status" value="1"/>
</dbReference>
<organism evidence="11 12">
    <name type="scientific">Ignatzschineria cameli</name>
    <dbReference type="NCBI Taxonomy" id="2182793"/>
    <lineage>
        <taxon>Bacteria</taxon>
        <taxon>Pseudomonadati</taxon>
        <taxon>Pseudomonadota</taxon>
        <taxon>Gammaproteobacteria</taxon>
        <taxon>Cardiobacteriales</taxon>
        <taxon>Ignatzschineriaceae</taxon>
        <taxon>Ignatzschineria</taxon>
    </lineage>
</organism>
<dbReference type="PROSITE" id="PS51007">
    <property type="entry name" value="CYTC"/>
    <property type="match status" value="3"/>
</dbReference>
<dbReference type="SUPFAM" id="SSF46626">
    <property type="entry name" value="Cytochrome c"/>
    <property type="match status" value="3"/>
</dbReference>
<evidence type="ECO:0000256" key="8">
    <source>
        <dbReference type="ARBA" id="ARBA00023136"/>
    </source>
</evidence>
<sequence>MKKLIGSLVIIGVVGFLGAYAGSTFLTHSRKAEMPADSAKIAYDEALITRGEYVARLSDCAACHSVPGEPEYAGGLAMQTPFGAIYSTNITPDLETGIGSYSLEEFTNAVKHGVRQDDAPLYPAMPYTSYAIMPDEDMEAMYAYFMMGVQPVLKPNAPTTFPWFMSMRWPVAYWQLFFSPSREFKPDPALSDLENHGAYLVEGPGHCGACHTPRGIAYQEVALSNDSDLFLSGALIDGWRAKSLRGEAQGLKMWSQEDLVEFLKTGRTDRIIAFGAMADVIEHSSQYWSDQDLAATAAYLKSLSPAPNKILNLPEKEDTTTDLLLSGQYSDPGAILYVEHCYTCHRADGDGVPRIFPALNLNSAVIANNAQSVIQVTLEGGKMAATPADRMAFTMPAFNHLSDDEVAIIVNFIRNSWNNTAPEIEAKDVAEIREFLRHKAPNITLN</sequence>
<dbReference type="EMBL" id="QEWV01000003">
    <property type="protein sequence ID" value="PWD92980.1"/>
    <property type="molecule type" value="Genomic_DNA"/>
</dbReference>
<keyword evidence="4 9" id="KW-0479">Metal-binding</keyword>
<keyword evidence="7 9" id="KW-0408">Iron</keyword>
<protein>
    <submittedName>
        <fullName evidence="11">Alcohol dehydrogenase</fullName>
    </submittedName>
</protein>
<evidence type="ECO:0000256" key="6">
    <source>
        <dbReference type="ARBA" id="ARBA00022737"/>
    </source>
</evidence>
<evidence type="ECO:0000256" key="2">
    <source>
        <dbReference type="ARBA" id="ARBA00022475"/>
    </source>
</evidence>
<keyword evidence="2" id="KW-1003">Cell membrane</keyword>
<dbReference type="Pfam" id="PF00034">
    <property type="entry name" value="Cytochrom_C"/>
    <property type="match status" value="2"/>
</dbReference>
<comment type="subcellular location">
    <subcellularLocation>
        <location evidence="1">Cell membrane</location>
    </subcellularLocation>
</comment>
<dbReference type="Proteomes" id="UP000245217">
    <property type="component" value="Unassembled WGS sequence"/>
</dbReference>
<evidence type="ECO:0000256" key="7">
    <source>
        <dbReference type="ARBA" id="ARBA00023004"/>
    </source>
</evidence>
<keyword evidence="5" id="KW-0732">Signal</keyword>
<evidence type="ECO:0000256" key="9">
    <source>
        <dbReference type="PROSITE-ProRule" id="PRU00433"/>
    </source>
</evidence>
<keyword evidence="12" id="KW-1185">Reference proteome</keyword>
<accession>A0ABX5L294</accession>
<name>A0ABX5L294_9GAMM</name>
<dbReference type="Gene3D" id="1.10.760.10">
    <property type="entry name" value="Cytochrome c-like domain"/>
    <property type="match status" value="2"/>
</dbReference>
<feature type="domain" description="Cytochrome c" evidence="10">
    <location>
        <begin position="328"/>
        <end position="417"/>
    </location>
</feature>
<evidence type="ECO:0000313" key="11">
    <source>
        <dbReference type="EMBL" id="PWD92980.1"/>
    </source>
</evidence>
<gene>
    <name evidence="11" type="ORF">DC078_03945</name>
</gene>
<evidence type="ECO:0000256" key="5">
    <source>
        <dbReference type="ARBA" id="ARBA00022729"/>
    </source>
</evidence>
<reference evidence="12" key="1">
    <citation type="submission" date="2018-05" db="EMBL/GenBank/DDBJ databases">
        <title>Ignatzschineria dubaiensis sp. nov., isolated from necrotic foot tissues of dromedaries (Camelus dromedarius) and associated maggots in Dubai, United Arab Emirates.</title>
        <authorList>
            <person name="Tsang C.C."/>
            <person name="Tang J.Y.M."/>
            <person name="Fong J.Y.H."/>
            <person name="Kinne J."/>
            <person name="Lee H.H."/>
            <person name="Joseph M."/>
            <person name="Jose S."/>
            <person name="Schuster R.K."/>
            <person name="Tang Y."/>
            <person name="Sivakumar S."/>
            <person name="Chen J.H.K."/>
            <person name="Teng J.L.L."/>
            <person name="Lau S.K.P."/>
            <person name="Wernery U."/>
            <person name="Woo P.C.Y."/>
        </authorList>
    </citation>
    <scope>NUCLEOTIDE SEQUENCE [LARGE SCALE GENOMIC DNA]</scope>
    <source>
        <strain evidence="12">UAE-HKU58</strain>
    </source>
</reference>
<feature type="domain" description="Cytochrome c" evidence="10">
    <location>
        <begin position="192"/>
        <end position="304"/>
    </location>
</feature>
<dbReference type="InterPro" id="IPR014353">
    <property type="entry name" value="Membr-bd_ADH_cyt_c"/>
</dbReference>
<keyword evidence="6" id="KW-0677">Repeat</keyword>
<dbReference type="InterPro" id="IPR009056">
    <property type="entry name" value="Cyt_c-like_dom"/>
</dbReference>
<keyword evidence="3 9" id="KW-0349">Heme</keyword>
<evidence type="ECO:0000313" key="12">
    <source>
        <dbReference type="Proteomes" id="UP000245217"/>
    </source>
</evidence>
<dbReference type="InterPro" id="IPR051459">
    <property type="entry name" value="Cytochrome_c-type_DH"/>
</dbReference>
<feature type="domain" description="Cytochrome c" evidence="10">
    <location>
        <begin position="46"/>
        <end position="149"/>
    </location>
</feature>